<comment type="cofactor">
    <cofactor evidence="1">
        <name>pyridoxal 5'-phosphate</name>
        <dbReference type="ChEBI" id="CHEBI:597326"/>
    </cofactor>
</comment>
<accession>A0A084BBA2</accession>
<dbReference type="InterPro" id="IPR015422">
    <property type="entry name" value="PyrdxlP-dep_Trfase_small"/>
</dbReference>
<evidence type="ECO:0000313" key="5">
    <source>
        <dbReference type="Proteomes" id="UP000028045"/>
    </source>
</evidence>
<dbReference type="PANTHER" id="PTHR43713">
    <property type="entry name" value="GLUTAMATE-1-SEMIALDEHYDE 2,1-AMINOMUTASE"/>
    <property type="match status" value="1"/>
</dbReference>
<dbReference type="GO" id="GO:0008483">
    <property type="term" value="F:transaminase activity"/>
    <property type="evidence" value="ECO:0007669"/>
    <property type="project" value="InterPro"/>
</dbReference>
<dbReference type="SUPFAM" id="SSF53383">
    <property type="entry name" value="PLP-dependent transferases"/>
    <property type="match status" value="1"/>
</dbReference>
<evidence type="ECO:0008006" key="6">
    <source>
        <dbReference type="Google" id="ProtNLM"/>
    </source>
</evidence>
<reference evidence="4 5" key="1">
    <citation type="journal article" date="2014" name="BMC Genomics">
        <title>Comparative genome sequencing reveals chemotype-specific gene clusters in the toxigenic black mold Stachybotrys.</title>
        <authorList>
            <person name="Semeiks J."/>
            <person name="Borek D."/>
            <person name="Otwinowski Z."/>
            <person name="Grishin N.V."/>
        </authorList>
    </citation>
    <scope>NUCLEOTIDE SEQUENCE [LARGE SCALE GENOMIC DNA]</scope>
    <source>
        <strain evidence="5">CBS 109288 / IBT 7711</strain>
    </source>
</reference>
<organism evidence="4 5">
    <name type="scientific">Stachybotrys chartarum (strain CBS 109288 / IBT 7711)</name>
    <name type="common">Toxic black mold</name>
    <name type="synonym">Stilbospora chartarum</name>
    <dbReference type="NCBI Taxonomy" id="1280523"/>
    <lineage>
        <taxon>Eukaryota</taxon>
        <taxon>Fungi</taxon>
        <taxon>Dikarya</taxon>
        <taxon>Ascomycota</taxon>
        <taxon>Pezizomycotina</taxon>
        <taxon>Sordariomycetes</taxon>
        <taxon>Hypocreomycetidae</taxon>
        <taxon>Hypocreales</taxon>
        <taxon>Stachybotryaceae</taxon>
        <taxon>Stachybotrys</taxon>
    </lineage>
</organism>
<dbReference type="Gene3D" id="3.40.640.10">
    <property type="entry name" value="Type I PLP-dependent aspartate aminotransferase-like (Major domain)"/>
    <property type="match status" value="1"/>
</dbReference>
<evidence type="ECO:0000256" key="1">
    <source>
        <dbReference type="ARBA" id="ARBA00001933"/>
    </source>
</evidence>
<keyword evidence="2 3" id="KW-0663">Pyridoxal phosphate</keyword>
<evidence type="ECO:0000256" key="3">
    <source>
        <dbReference type="RuleBase" id="RU003560"/>
    </source>
</evidence>
<keyword evidence="5" id="KW-1185">Reference proteome</keyword>
<dbReference type="Pfam" id="PF00202">
    <property type="entry name" value="Aminotran_3"/>
    <property type="match status" value="1"/>
</dbReference>
<protein>
    <recommendedName>
        <fullName evidence="6">Glutamate-1-semialdehyde 2,1-aminomutase</fullName>
    </recommendedName>
</protein>
<dbReference type="Proteomes" id="UP000028045">
    <property type="component" value="Unassembled WGS sequence"/>
</dbReference>
<gene>
    <name evidence="4" type="ORF">S7711_06517</name>
</gene>
<dbReference type="AlphaFoldDB" id="A0A084BBA2"/>
<dbReference type="InterPro" id="IPR005814">
    <property type="entry name" value="Aminotrans_3"/>
</dbReference>
<sequence>MTTEAPPSPNDGWVARLQDLHSKAVAAYIEANPASQQRHEEALEHMPGGNTRSVLHQDPFPLAFQSGQGCFVTSLDGDEYLDFVSEYSAALFGHSNPIIQKAMHDALDNGINLGGPGRDEVELARLIKARFPKMQKLRFCNSGTEANTMALALATNVTKRRKILAFENGYHGGWLTFGTKPLSSTIPHDFVLGRFNDIEYTERLLGDDLAAILVEPMQGAAGARLAHKPFLQFLRDSATKHGALLIFDEVVTSRLHMNGLQGQYKIFPDITTLGKYLGGGASFGAFGGREDIMSILDPRNDNAMPHSGTYNNNVLTMAAGVAAAKLMTQEKIEKANVLGSKLRFGINAYMQGREHEVIYAIGHGSMTGIHFEGPQSALLKDALWFFMIGKGIYIGKRGFAAVNFVHEQEHIDRFQEAFKEFINTIFDTKAKPRSIWKLFD</sequence>
<dbReference type="InterPro" id="IPR015421">
    <property type="entry name" value="PyrdxlP-dep_Trfase_major"/>
</dbReference>
<dbReference type="GO" id="GO:0030170">
    <property type="term" value="F:pyridoxal phosphate binding"/>
    <property type="evidence" value="ECO:0007669"/>
    <property type="project" value="InterPro"/>
</dbReference>
<dbReference type="HOGENOM" id="CLU_016922_1_2_1"/>
<dbReference type="PANTHER" id="PTHR43713:SF3">
    <property type="entry name" value="GLUTAMATE-1-SEMIALDEHYDE 2,1-AMINOMUTASE 1, CHLOROPLASTIC-RELATED"/>
    <property type="match status" value="1"/>
</dbReference>
<dbReference type="Gene3D" id="3.90.1150.10">
    <property type="entry name" value="Aspartate Aminotransferase, domain 1"/>
    <property type="match status" value="1"/>
</dbReference>
<proteinExistence type="inferred from homology"/>
<evidence type="ECO:0000256" key="2">
    <source>
        <dbReference type="ARBA" id="ARBA00022898"/>
    </source>
</evidence>
<evidence type="ECO:0000313" key="4">
    <source>
        <dbReference type="EMBL" id="KEY74831.1"/>
    </source>
</evidence>
<dbReference type="InterPro" id="IPR015424">
    <property type="entry name" value="PyrdxlP-dep_Trfase"/>
</dbReference>
<dbReference type="OrthoDB" id="425114at2759"/>
<dbReference type="PIRSF" id="PIRSF000521">
    <property type="entry name" value="Transaminase_4ab_Lys_Orn"/>
    <property type="match status" value="1"/>
</dbReference>
<dbReference type="EMBL" id="KL647473">
    <property type="protein sequence ID" value="KEY74831.1"/>
    <property type="molecule type" value="Genomic_DNA"/>
</dbReference>
<name>A0A084BBA2_STACB</name>
<comment type="similarity">
    <text evidence="3">Belongs to the class-III pyridoxal-phosphate-dependent aminotransferase family.</text>
</comment>